<dbReference type="Pfam" id="PF13812">
    <property type="entry name" value="PPR_3"/>
    <property type="match status" value="1"/>
</dbReference>
<dbReference type="NCBIfam" id="TIGR00756">
    <property type="entry name" value="PPR"/>
    <property type="match status" value="1"/>
</dbReference>
<comment type="subunit">
    <text evidence="4">Binds to mitochondrial small subunit 15S rRNA.</text>
</comment>
<evidence type="ECO:0000313" key="6">
    <source>
        <dbReference type="EMBL" id="KAJ8660659.1"/>
    </source>
</evidence>
<feature type="repeat" description="PPR" evidence="5">
    <location>
        <begin position="319"/>
        <end position="353"/>
    </location>
</feature>
<evidence type="ECO:0008006" key="8">
    <source>
        <dbReference type="Google" id="ProtNLM"/>
    </source>
</evidence>
<dbReference type="EMBL" id="JARTCD010000012">
    <property type="protein sequence ID" value="KAJ8660659.1"/>
    <property type="molecule type" value="Genomic_DNA"/>
</dbReference>
<dbReference type="Pfam" id="PF01535">
    <property type="entry name" value="PPR"/>
    <property type="match status" value="1"/>
</dbReference>
<evidence type="ECO:0000256" key="1">
    <source>
        <dbReference type="ARBA" id="ARBA00006192"/>
    </source>
</evidence>
<feature type="repeat" description="PPR" evidence="5">
    <location>
        <begin position="204"/>
        <end position="238"/>
    </location>
</feature>
<evidence type="ECO:0000256" key="4">
    <source>
        <dbReference type="ARBA" id="ARBA00044511"/>
    </source>
</evidence>
<evidence type="ECO:0000256" key="5">
    <source>
        <dbReference type="PROSITE-ProRule" id="PRU00708"/>
    </source>
</evidence>
<evidence type="ECO:0000313" key="7">
    <source>
        <dbReference type="Proteomes" id="UP001234581"/>
    </source>
</evidence>
<name>A0AAD7V7X0_9FUNG</name>
<comment type="similarity">
    <text evidence="1">Belongs to the CCM1 family.</text>
</comment>
<evidence type="ECO:0000256" key="2">
    <source>
        <dbReference type="ARBA" id="ARBA00022737"/>
    </source>
</evidence>
<organism evidence="6 7">
    <name type="scientific">Lichtheimia ornata</name>
    <dbReference type="NCBI Taxonomy" id="688661"/>
    <lineage>
        <taxon>Eukaryota</taxon>
        <taxon>Fungi</taxon>
        <taxon>Fungi incertae sedis</taxon>
        <taxon>Mucoromycota</taxon>
        <taxon>Mucoromycotina</taxon>
        <taxon>Mucoromycetes</taxon>
        <taxon>Mucorales</taxon>
        <taxon>Lichtheimiaceae</taxon>
        <taxon>Lichtheimia</taxon>
    </lineage>
</organism>
<sequence length="495" mass="56767">MRSAWRAIPISQQCVLCRHTYPRLRSPLAGQRTTLTGSFIERRKQTITTAPLIEERSRTRDLSIIDCLERTRENGTMNNRRYPGEQSKAATMSEFYRVLATQDVECIWPIYTFLYQHQYHHHLTVRTYRQLFSYISKGRPTQRNLNRLLALVEDMKERGMKLTINEYNMLINWVGGQTVPVKRSHHLTAALSLFNEMQQHYPPSLVSYNTLIHIASQLSDVRMAQRLYHDMVAHDIQPDVYTYATLLSSMGRMGDLDGIEKMVNDLKSLDHSASRNVVVWNAVLSGYTCNHMNDKAQSLFQQMHSALSSPQSQSMPAADSETFRIYMQAMIHENRRDEALDLLKEMELYNMKPTTAIYNALFASFMDDDPEEDMMLRDHHGNDDTASILESLYTSMQQNDVTPNSETMHALVSALLDAGDIQRALKIFVHLSKQEDQSTSTAPLQGIAVAMLTKRRHTLDHSRPRKLQPNQELLDRLTHLMAKANSSSSSSNNPT</sequence>
<evidence type="ECO:0000256" key="3">
    <source>
        <dbReference type="ARBA" id="ARBA00044493"/>
    </source>
</evidence>
<dbReference type="GeneID" id="83211120"/>
<dbReference type="PROSITE" id="PS51375">
    <property type="entry name" value="PPR"/>
    <property type="match status" value="4"/>
</dbReference>
<protein>
    <recommendedName>
        <fullName evidence="8">Pentacotripeptide-repeat region of PRORP domain-containing protein</fullName>
    </recommendedName>
</protein>
<dbReference type="AlphaFoldDB" id="A0AAD7V7X0"/>
<proteinExistence type="inferred from homology"/>
<dbReference type="RefSeq" id="XP_058345572.1">
    <property type="nucleotide sequence ID" value="XM_058483774.1"/>
</dbReference>
<keyword evidence="2" id="KW-0677">Repeat</keyword>
<dbReference type="InterPro" id="IPR011990">
    <property type="entry name" value="TPR-like_helical_dom_sf"/>
</dbReference>
<dbReference type="Proteomes" id="UP001234581">
    <property type="component" value="Unassembled WGS sequence"/>
</dbReference>
<dbReference type="InterPro" id="IPR002885">
    <property type="entry name" value="PPR_rpt"/>
</dbReference>
<dbReference type="PANTHER" id="PTHR47447">
    <property type="entry name" value="OS03G0856100 PROTEIN"/>
    <property type="match status" value="1"/>
</dbReference>
<comment type="caution">
    <text evidence="6">The sequence shown here is derived from an EMBL/GenBank/DDBJ whole genome shotgun (WGS) entry which is preliminary data.</text>
</comment>
<dbReference type="Gene3D" id="1.25.40.10">
    <property type="entry name" value="Tetratricopeptide repeat domain"/>
    <property type="match status" value="3"/>
</dbReference>
<feature type="repeat" description="PPR" evidence="5">
    <location>
        <begin position="276"/>
        <end position="310"/>
    </location>
</feature>
<keyword evidence="7" id="KW-1185">Reference proteome</keyword>
<dbReference type="PANTHER" id="PTHR47447:SF23">
    <property type="entry name" value="PENTACOTRIPEPTIDE-REPEAT REGION OF PRORP DOMAIN-CONTAINING PROTEIN"/>
    <property type="match status" value="1"/>
</dbReference>
<feature type="repeat" description="PPR" evidence="5">
    <location>
        <begin position="239"/>
        <end position="273"/>
    </location>
</feature>
<reference evidence="6 7" key="1">
    <citation type="submission" date="2023-03" db="EMBL/GenBank/DDBJ databases">
        <title>Genome sequence of Lichtheimia ornata CBS 291.66.</title>
        <authorList>
            <person name="Mohabir J.T."/>
            <person name="Shea T.P."/>
            <person name="Kurbessoian T."/>
            <person name="Berby B."/>
            <person name="Fontaine J."/>
            <person name="Livny J."/>
            <person name="Gnirke A."/>
            <person name="Stajich J.E."/>
            <person name="Cuomo C.A."/>
        </authorList>
    </citation>
    <scope>NUCLEOTIDE SEQUENCE [LARGE SCALE GENOMIC DNA]</scope>
    <source>
        <strain evidence="6">CBS 291.66</strain>
    </source>
</reference>
<gene>
    <name evidence="6" type="ORF">O0I10_003707</name>
</gene>
<accession>A0AAD7V7X0</accession>
<comment type="function">
    <text evidence="3">Regulates mitochondrial small subunit maturation by controlling 15S rRNA 5'-end processing. Localizes to the 5' precursor of the 15S rRNA in a position that is subsequently occupied by mS47 in the mature yeast mtSSU. Uses structure and sequence-specific RNA recognition, binding to a single-stranded region of the precursor and specifically recognizing bases -6 to -1. The exchange of Ccm1 for mS47 is coupled to the irreversible removal of precursor rRNA that is accompanied by conformational changes of the mitoribosomal proteins uS5m and mS26. These conformational changes signal completion of 5'-end rRNA processing through protection of the mature 5'-end of the 15S rRNA and stabilization of mS47. The removal of the 5' precursor together with the dissociation of Ccm1 may be catalyzed by the 5'-3' exoribonuclease Pet127. Involved in the specific removal of group I introns in mitochondrial encoded transcripts.</text>
</comment>
<dbReference type="Pfam" id="PF13041">
    <property type="entry name" value="PPR_2"/>
    <property type="match status" value="1"/>
</dbReference>